<gene>
    <name evidence="1" type="ORF">FC83_GL001320</name>
</gene>
<dbReference type="EMBL" id="AZGA01000016">
    <property type="protein sequence ID" value="KRM35191.1"/>
    <property type="molecule type" value="Genomic_DNA"/>
</dbReference>
<reference evidence="1 2" key="1">
    <citation type="journal article" date="2015" name="Genome Announc.">
        <title>Expanding the biotechnology potential of lactobacilli through comparative genomics of 213 strains and associated genera.</title>
        <authorList>
            <person name="Sun Z."/>
            <person name="Harris H.M."/>
            <person name="McCann A."/>
            <person name="Guo C."/>
            <person name="Argimon S."/>
            <person name="Zhang W."/>
            <person name="Yang X."/>
            <person name="Jeffery I.B."/>
            <person name="Cooney J.C."/>
            <person name="Kagawa T.F."/>
            <person name="Liu W."/>
            <person name="Song Y."/>
            <person name="Salvetti E."/>
            <person name="Wrobel A."/>
            <person name="Rasinkangas P."/>
            <person name="Parkhill J."/>
            <person name="Rea M.C."/>
            <person name="O'Sullivan O."/>
            <person name="Ritari J."/>
            <person name="Douillard F.P."/>
            <person name="Paul Ross R."/>
            <person name="Yang R."/>
            <person name="Briner A.E."/>
            <person name="Felis G.E."/>
            <person name="de Vos W.M."/>
            <person name="Barrangou R."/>
            <person name="Klaenhammer T.R."/>
            <person name="Caufield P.W."/>
            <person name="Cui Y."/>
            <person name="Zhang H."/>
            <person name="O'Toole P.W."/>
        </authorList>
    </citation>
    <scope>NUCLEOTIDE SEQUENCE [LARGE SCALE GENOMIC DNA]</scope>
    <source>
        <strain evidence="1 2">DSM 18527</strain>
    </source>
</reference>
<dbReference type="Proteomes" id="UP000051236">
    <property type="component" value="Unassembled WGS sequence"/>
</dbReference>
<organism evidence="1 2">
    <name type="scientific">Agrilactobacillus composti DSM 18527 = JCM 14202</name>
    <dbReference type="NCBI Taxonomy" id="1423734"/>
    <lineage>
        <taxon>Bacteria</taxon>
        <taxon>Bacillati</taxon>
        <taxon>Bacillota</taxon>
        <taxon>Bacilli</taxon>
        <taxon>Lactobacillales</taxon>
        <taxon>Lactobacillaceae</taxon>
        <taxon>Agrilactobacillus</taxon>
    </lineage>
</organism>
<dbReference type="OrthoDB" id="2937982at2"/>
<dbReference type="PATRIC" id="fig|1423734.3.peg.1333"/>
<dbReference type="eggNOG" id="ENOG5030AT4">
    <property type="taxonomic scope" value="Bacteria"/>
</dbReference>
<proteinExistence type="predicted"/>
<keyword evidence="2" id="KW-1185">Reference proteome</keyword>
<evidence type="ECO:0008006" key="3">
    <source>
        <dbReference type="Google" id="ProtNLM"/>
    </source>
</evidence>
<sequence>MNAYQAYLDKNNLTRYAIAKASGLANSTLQRAAQAKAIDTISIKILKATALALNKKPGTVLEEILELEKSEHI</sequence>
<protein>
    <recommendedName>
        <fullName evidence="3">HTH cro/C1-type domain-containing protein</fullName>
    </recommendedName>
</protein>
<dbReference type="AlphaFoldDB" id="X0PEL6"/>
<comment type="caution">
    <text evidence="1">The sequence shown here is derived from an EMBL/GenBank/DDBJ whole genome shotgun (WGS) entry which is preliminary data.</text>
</comment>
<evidence type="ECO:0000313" key="1">
    <source>
        <dbReference type="EMBL" id="KRM35191.1"/>
    </source>
</evidence>
<dbReference type="RefSeq" id="WP_035453122.1">
    <property type="nucleotide sequence ID" value="NZ_AZGA01000016.1"/>
</dbReference>
<name>X0PEL6_9LACO</name>
<evidence type="ECO:0000313" key="2">
    <source>
        <dbReference type="Proteomes" id="UP000051236"/>
    </source>
</evidence>
<accession>X0PEL6</accession>